<gene>
    <name evidence="2" type="ORF">SYNPS1DRAFT_21653</name>
</gene>
<dbReference type="Proteomes" id="UP000278143">
    <property type="component" value="Unassembled WGS sequence"/>
</dbReference>
<feature type="transmembrane region" description="Helical" evidence="1">
    <location>
        <begin position="108"/>
        <end position="138"/>
    </location>
</feature>
<reference evidence="3" key="1">
    <citation type="journal article" date="2018" name="Nat. Microbiol.">
        <title>Leveraging single-cell genomics to expand the fungal tree of life.</title>
        <authorList>
            <person name="Ahrendt S.R."/>
            <person name="Quandt C.A."/>
            <person name="Ciobanu D."/>
            <person name="Clum A."/>
            <person name="Salamov A."/>
            <person name="Andreopoulos B."/>
            <person name="Cheng J.F."/>
            <person name="Woyke T."/>
            <person name="Pelin A."/>
            <person name="Henrissat B."/>
            <person name="Reynolds N.K."/>
            <person name="Benny G.L."/>
            <person name="Smith M.E."/>
            <person name="James T.Y."/>
            <person name="Grigoriev I.V."/>
        </authorList>
    </citation>
    <scope>NUCLEOTIDE SEQUENCE [LARGE SCALE GENOMIC DNA]</scope>
    <source>
        <strain evidence="3">Benny S71-1</strain>
    </source>
</reference>
<feature type="transmembrane region" description="Helical" evidence="1">
    <location>
        <begin position="191"/>
        <end position="214"/>
    </location>
</feature>
<keyword evidence="3" id="KW-1185">Reference proteome</keyword>
<keyword evidence="1" id="KW-0812">Transmembrane</keyword>
<name>A0A4P9Z287_9FUNG</name>
<organism evidence="2 3">
    <name type="scientific">Syncephalis pseudoplumigaleata</name>
    <dbReference type="NCBI Taxonomy" id="1712513"/>
    <lineage>
        <taxon>Eukaryota</taxon>
        <taxon>Fungi</taxon>
        <taxon>Fungi incertae sedis</taxon>
        <taxon>Zoopagomycota</taxon>
        <taxon>Zoopagomycotina</taxon>
        <taxon>Zoopagomycetes</taxon>
        <taxon>Zoopagales</taxon>
        <taxon>Piptocephalidaceae</taxon>
        <taxon>Syncephalis</taxon>
    </lineage>
</organism>
<sequence length="334" mass="36253">MDHILDHLHSHTRNEHAGNTLAIHAGHPLHTRNDVAAIFAIDAIDVITTTLITCGFFYNVSTGLAGYLRAIGQKCPRNQHIMLLVNMLQSLVCFSVGVLILVRHCAPWMFACTVDMIACAVALSVSGGCVTSIMVVFAHQSAETAARARALLAFGVVSVVATVTVGAFSVHAISLDHTAFDNCTMSAHSTIWIMCKLAVDLATNLGLSLAYLSMLRRIVLDTGLPVYRVLFAHGLLGRFLVLLSNLVCAALVSTHLLNKWHVLLYSVDELVVSTILNWQLMARHEALNTPMALDVAAEIVHMPEGALSSTSTIQATTPLREDMSRWDDDNYSSL</sequence>
<proteinExistence type="predicted"/>
<evidence type="ECO:0000313" key="3">
    <source>
        <dbReference type="Proteomes" id="UP000278143"/>
    </source>
</evidence>
<accession>A0A4P9Z287</accession>
<dbReference type="AlphaFoldDB" id="A0A4P9Z287"/>
<dbReference type="EMBL" id="KZ989374">
    <property type="protein sequence ID" value="RKP26623.1"/>
    <property type="molecule type" value="Genomic_DNA"/>
</dbReference>
<feature type="transmembrane region" description="Helical" evidence="1">
    <location>
        <begin position="150"/>
        <end position="171"/>
    </location>
</feature>
<evidence type="ECO:0008006" key="4">
    <source>
        <dbReference type="Google" id="ProtNLM"/>
    </source>
</evidence>
<dbReference type="OrthoDB" id="5588831at2759"/>
<protein>
    <recommendedName>
        <fullName evidence="4">Transmembrane protein</fullName>
    </recommendedName>
</protein>
<keyword evidence="1" id="KW-0472">Membrane</keyword>
<evidence type="ECO:0000313" key="2">
    <source>
        <dbReference type="EMBL" id="RKP26623.1"/>
    </source>
</evidence>
<evidence type="ECO:0000256" key="1">
    <source>
        <dbReference type="SAM" id="Phobius"/>
    </source>
</evidence>
<keyword evidence="1" id="KW-1133">Transmembrane helix</keyword>
<feature type="transmembrane region" description="Helical" evidence="1">
    <location>
        <begin position="81"/>
        <end position="102"/>
    </location>
</feature>
<feature type="transmembrane region" description="Helical" evidence="1">
    <location>
        <begin position="35"/>
        <end position="60"/>
    </location>
</feature>
<feature type="transmembrane region" description="Helical" evidence="1">
    <location>
        <begin position="235"/>
        <end position="256"/>
    </location>
</feature>